<evidence type="ECO:0000256" key="2">
    <source>
        <dbReference type="ARBA" id="ARBA00022475"/>
    </source>
</evidence>
<accession>A0A975J1J7</accession>
<dbReference type="PANTHER" id="PTHR40077:SF1">
    <property type="entry name" value="MEMBRANE PROTEIN"/>
    <property type="match status" value="1"/>
</dbReference>
<feature type="domain" description="DUF3817" evidence="7">
    <location>
        <begin position="11"/>
        <end position="97"/>
    </location>
</feature>
<sequence>MNSSGFSGPIGRLRLIGMAEGVSFLFLLGVAMPLKYAAHMPQFVKYGGWCHGLLFILLLLAIFQAWGDKLLTARQAAMTFIAALLPFGPFLIDRRLKALEPSAGEGA</sequence>
<keyword evidence="4 6" id="KW-1133">Transmembrane helix</keyword>
<dbReference type="RefSeq" id="WP_211633213.1">
    <property type="nucleotide sequence ID" value="NZ_CP073100.1"/>
</dbReference>
<evidence type="ECO:0000259" key="7">
    <source>
        <dbReference type="Pfam" id="PF12823"/>
    </source>
</evidence>
<dbReference type="EMBL" id="CP073100">
    <property type="protein sequence ID" value="QUE52336.1"/>
    <property type="molecule type" value="Genomic_DNA"/>
</dbReference>
<proteinExistence type="predicted"/>
<evidence type="ECO:0000313" key="8">
    <source>
        <dbReference type="EMBL" id="QUE52336.1"/>
    </source>
</evidence>
<evidence type="ECO:0000256" key="1">
    <source>
        <dbReference type="ARBA" id="ARBA00004651"/>
    </source>
</evidence>
<dbReference type="Proteomes" id="UP000676169">
    <property type="component" value="Chromosome"/>
</dbReference>
<evidence type="ECO:0000313" key="9">
    <source>
        <dbReference type="Proteomes" id="UP000676169"/>
    </source>
</evidence>
<evidence type="ECO:0000256" key="4">
    <source>
        <dbReference type="ARBA" id="ARBA00022989"/>
    </source>
</evidence>
<keyword evidence="3 6" id="KW-0812">Transmembrane</keyword>
<feature type="transmembrane region" description="Helical" evidence="6">
    <location>
        <begin position="15"/>
        <end position="34"/>
    </location>
</feature>
<dbReference type="AlphaFoldDB" id="A0A975J1J7"/>
<feature type="transmembrane region" description="Helical" evidence="6">
    <location>
        <begin position="46"/>
        <end position="66"/>
    </location>
</feature>
<dbReference type="NCBIfam" id="TIGR03954">
    <property type="entry name" value="integ_memb_HG"/>
    <property type="match status" value="1"/>
</dbReference>
<keyword evidence="5 6" id="KW-0472">Membrane</keyword>
<evidence type="ECO:0000256" key="6">
    <source>
        <dbReference type="SAM" id="Phobius"/>
    </source>
</evidence>
<dbReference type="InterPro" id="IPR023845">
    <property type="entry name" value="DUF3817_TM"/>
</dbReference>
<organism evidence="8 9">
    <name type="scientific">Luteolibacter ambystomatis</name>
    <dbReference type="NCBI Taxonomy" id="2824561"/>
    <lineage>
        <taxon>Bacteria</taxon>
        <taxon>Pseudomonadati</taxon>
        <taxon>Verrucomicrobiota</taxon>
        <taxon>Verrucomicrobiia</taxon>
        <taxon>Verrucomicrobiales</taxon>
        <taxon>Verrucomicrobiaceae</taxon>
        <taxon>Luteolibacter</taxon>
    </lineage>
</organism>
<name>A0A975J1J7_9BACT</name>
<protein>
    <submittedName>
        <fullName evidence="8">DUF3817 domain-containing protein</fullName>
    </submittedName>
</protein>
<evidence type="ECO:0000256" key="5">
    <source>
        <dbReference type="ARBA" id="ARBA00023136"/>
    </source>
</evidence>
<gene>
    <name evidence="8" type="ORF">KBB96_05455</name>
</gene>
<reference evidence="8" key="1">
    <citation type="submission" date="2021-04" db="EMBL/GenBank/DDBJ databases">
        <title>Luteolibacter sp. 32A isolated from the skin of an Anderson's salamander (Ambystoma andersonii).</title>
        <authorList>
            <person name="Spergser J."/>
            <person name="Busse H.-J."/>
        </authorList>
    </citation>
    <scope>NUCLEOTIDE SEQUENCE</scope>
    <source>
        <strain evidence="8">32A</strain>
    </source>
</reference>
<dbReference type="KEGG" id="lamb:KBB96_05455"/>
<evidence type="ECO:0000256" key="3">
    <source>
        <dbReference type="ARBA" id="ARBA00022692"/>
    </source>
</evidence>
<keyword evidence="9" id="KW-1185">Reference proteome</keyword>
<feature type="transmembrane region" description="Helical" evidence="6">
    <location>
        <begin position="72"/>
        <end position="92"/>
    </location>
</feature>
<dbReference type="PANTHER" id="PTHR40077">
    <property type="entry name" value="MEMBRANE PROTEIN-RELATED"/>
    <property type="match status" value="1"/>
</dbReference>
<keyword evidence="2" id="KW-1003">Cell membrane</keyword>
<comment type="subcellular location">
    <subcellularLocation>
        <location evidence="1">Cell membrane</location>
        <topology evidence="1">Multi-pass membrane protein</topology>
    </subcellularLocation>
</comment>
<dbReference type="GO" id="GO:0005886">
    <property type="term" value="C:plasma membrane"/>
    <property type="evidence" value="ECO:0007669"/>
    <property type="project" value="UniProtKB-SubCell"/>
</dbReference>
<dbReference type="Pfam" id="PF12823">
    <property type="entry name" value="DUF3817"/>
    <property type="match status" value="1"/>
</dbReference>